<dbReference type="InterPro" id="IPR036259">
    <property type="entry name" value="MFS_trans_sf"/>
</dbReference>
<dbReference type="RefSeq" id="XP_028476046.1">
    <property type="nucleotide sequence ID" value="XM_028624072.1"/>
</dbReference>
<dbReference type="PANTHER" id="PTHR48022:SF53">
    <property type="entry name" value="ALPHA-GLUCOSIDE TRANSPORTER, PUTATIVE (AFU_ORTHOLOGUE AFUA_3G01700)-RELATED"/>
    <property type="match status" value="1"/>
</dbReference>
<feature type="transmembrane region" description="Helical" evidence="9">
    <location>
        <begin position="94"/>
        <end position="113"/>
    </location>
</feature>
<comment type="similarity">
    <text evidence="2 8">Belongs to the major facilitator superfamily. Sugar transporter (TC 2.A.1.1) family.</text>
</comment>
<evidence type="ECO:0000259" key="10">
    <source>
        <dbReference type="PROSITE" id="PS50850"/>
    </source>
</evidence>
<dbReference type="FunFam" id="1.20.1250.20:FF:000078">
    <property type="entry name" value="MFS maltose transporter, putative"/>
    <property type="match status" value="1"/>
</dbReference>
<feature type="transmembrane region" description="Helical" evidence="9">
    <location>
        <begin position="125"/>
        <end position="143"/>
    </location>
</feature>
<organism evidence="11 12">
    <name type="scientific">Apiotrichum porosum</name>
    <dbReference type="NCBI Taxonomy" id="105984"/>
    <lineage>
        <taxon>Eukaryota</taxon>
        <taxon>Fungi</taxon>
        <taxon>Dikarya</taxon>
        <taxon>Basidiomycota</taxon>
        <taxon>Agaricomycotina</taxon>
        <taxon>Tremellomycetes</taxon>
        <taxon>Trichosporonales</taxon>
        <taxon>Trichosporonaceae</taxon>
        <taxon>Apiotrichum</taxon>
    </lineage>
</organism>
<dbReference type="InterPro" id="IPR003663">
    <property type="entry name" value="Sugar/inositol_transpt"/>
</dbReference>
<evidence type="ECO:0000256" key="4">
    <source>
        <dbReference type="ARBA" id="ARBA00022692"/>
    </source>
</evidence>
<keyword evidence="4 9" id="KW-0812">Transmembrane</keyword>
<reference evidence="11 12" key="1">
    <citation type="submission" date="2018-11" db="EMBL/GenBank/DDBJ databases">
        <title>Genome sequence of Apiotrichum porosum DSM 27194.</title>
        <authorList>
            <person name="Aliyu H."/>
            <person name="Gorte O."/>
            <person name="Ochsenreither K."/>
        </authorList>
    </citation>
    <scope>NUCLEOTIDE SEQUENCE [LARGE SCALE GENOMIC DNA]</scope>
    <source>
        <strain evidence="11 12">DSM 27194</strain>
    </source>
</reference>
<dbReference type="GO" id="GO:0005351">
    <property type="term" value="F:carbohydrate:proton symporter activity"/>
    <property type="evidence" value="ECO:0007669"/>
    <property type="project" value="TreeGrafter"/>
</dbReference>
<evidence type="ECO:0000313" key="11">
    <source>
        <dbReference type="EMBL" id="RSH81327.1"/>
    </source>
</evidence>
<dbReference type="OrthoDB" id="6612291at2759"/>
<keyword evidence="3 8" id="KW-0813">Transport</keyword>
<evidence type="ECO:0000256" key="6">
    <source>
        <dbReference type="ARBA" id="ARBA00023136"/>
    </source>
</evidence>
<dbReference type="Gene3D" id="1.20.1250.20">
    <property type="entry name" value="MFS general substrate transporter like domains"/>
    <property type="match status" value="1"/>
</dbReference>
<feature type="transmembrane region" description="Helical" evidence="9">
    <location>
        <begin position="465"/>
        <end position="486"/>
    </location>
</feature>
<evidence type="ECO:0000256" key="1">
    <source>
        <dbReference type="ARBA" id="ARBA00004141"/>
    </source>
</evidence>
<dbReference type="NCBIfam" id="TIGR00879">
    <property type="entry name" value="SP"/>
    <property type="match status" value="1"/>
</dbReference>
<gene>
    <name evidence="11" type="ORF">EHS24_008770</name>
</gene>
<comment type="catalytic activity">
    <reaction evidence="7">
        <text>myo-inositol(out) + H(+)(out) = myo-inositol(in) + H(+)(in)</text>
        <dbReference type="Rhea" id="RHEA:60364"/>
        <dbReference type="ChEBI" id="CHEBI:15378"/>
        <dbReference type="ChEBI" id="CHEBI:17268"/>
    </reaction>
</comment>
<feature type="transmembrane region" description="Helical" evidence="9">
    <location>
        <begin position="42"/>
        <end position="61"/>
    </location>
</feature>
<feature type="transmembrane region" description="Helical" evidence="9">
    <location>
        <begin position="400"/>
        <end position="423"/>
    </location>
</feature>
<dbReference type="EMBL" id="RSCE01000007">
    <property type="protein sequence ID" value="RSH81327.1"/>
    <property type="molecule type" value="Genomic_DNA"/>
</dbReference>
<dbReference type="PROSITE" id="PS00217">
    <property type="entry name" value="SUGAR_TRANSPORT_2"/>
    <property type="match status" value="1"/>
</dbReference>
<feature type="transmembrane region" description="Helical" evidence="9">
    <location>
        <begin position="369"/>
        <end position="388"/>
    </location>
</feature>
<keyword evidence="12" id="KW-1185">Reference proteome</keyword>
<feature type="domain" description="Major facilitator superfamily (MFS) profile" evidence="10">
    <location>
        <begin position="48"/>
        <end position="492"/>
    </location>
</feature>
<dbReference type="Pfam" id="PF00083">
    <property type="entry name" value="Sugar_tr"/>
    <property type="match status" value="1"/>
</dbReference>
<dbReference type="SUPFAM" id="SSF103473">
    <property type="entry name" value="MFS general substrate transporter"/>
    <property type="match status" value="1"/>
</dbReference>
<evidence type="ECO:0000256" key="8">
    <source>
        <dbReference type="RuleBase" id="RU003346"/>
    </source>
</evidence>
<keyword evidence="5 9" id="KW-1133">Transmembrane helix</keyword>
<feature type="transmembrane region" description="Helical" evidence="9">
    <location>
        <begin position="149"/>
        <end position="171"/>
    </location>
</feature>
<evidence type="ECO:0000256" key="2">
    <source>
        <dbReference type="ARBA" id="ARBA00010992"/>
    </source>
</evidence>
<comment type="caution">
    <text evidence="11">The sequence shown here is derived from an EMBL/GenBank/DDBJ whole genome shotgun (WGS) entry which is preliminary data.</text>
</comment>
<dbReference type="InterPro" id="IPR005828">
    <property type="entry name" value="MFS_sugar_transport-like"/>
</dbReference>
<proteinExistence type="inferred from homology"/>
<evidence type="ECO:0000256" key="3">
    <source>
        <dbReference type="ARBA" id="ARBA00022448"/>
    </source>
</evidence>
<feature type="transmembrane region" description="Helical" evidence="9">
    <location>
        <begin position="222"/>
        <end position="243"/>
    </location>
</feature>
<feature type="transmembrane region" description="Helical" evidence="9">
    <location>
        <begin position="435"/>
        <end position="453"/>
    </location>
</feature>
<dbReference type="InterPro" id="IPR020846">
    <property type="entry name" value="MFS_dom"/>
</dbReference>
<evidence type="ECO:0000256" key="7">
    <source>
        <dbReference type="ARBA" id="ARBA00049119"/>
    </source>
</evidence>
<name>A0A427XR79_9TREE</name>
<accession>A0A427XR79</accession>
<dbReference type="GO" id="GO:0016020">
    <property type="term" value="C:membrane"/>
    <property type="evidence" value="ECO:0007669"/>
    <property type="project" value="UniProtKB-SubCell"/>
</dbReference>
<feature type="transmembrane region" description="Helical" evidence="9">
    <location>
        <begin position="183"/>
        <end position="202"/>
    </location>
</feature>
<sequence length="533" mass="59092">MSSEQDHVHNEATGMDPYLVGQAQEAAARELSLPFKTAVRNYYPGMFWSCMLSLALVMEGYDVGMINSFFGHTAFKEKFGVLNKDGVKEVPANWQSALGNVSNVGVVIGLLINGYCQHRFGSKKVYLGTMVVMVGAVFLPVFATGLPMLTAGVFICGIPWGVFQTLTTAYAAEICPLPLRAHLTSFVNICWAMGLFISSGVVRATLQINSVWGWRLPYVLQWIWPVPLFICCLFAPESPWYLTREGKTEEAKRALRKTARNGYYTEDELDAQVALMQHTHALERQENANSSIMNCFRGTNLRRTEICCVVWLIQQSCGQPLTSYATEFLQEVGMSTDQAFDLNISSNGMLVFGTILTWVFMEKVGRRPIYLWGQVIMAFVLLAMGILGCFRSHNSTSYGVGALLVLINFTFACTLGPSCYTIVGELPASEVRGPTVVLARGVYVIGGIITGQLTPRMVTAGEWNWGAKGAFLYLGTNLLGLVYCYFRLPETKGRSFGQLDVLFHNHVPARKFASTVVEQFEEEAQDPKEKADE</sequence>
<evidence type="ECO:0000313" key="12">
    <source>
        <dbReference type="Proteomes" id="UP000279236"/>
    </source>
</evidence>
<dbReference type="PROSITE" id="PS50850">
    <property type="entry name" value="MFS"/>
    <property type="match status" value="1"/>
</dbReference>
<protein>
    <recommendedName>
        <fullName evidence="10">Major facilitator superfamily (MFS) profile domain-containing protein</fullName>
    </recommendedName>
</protein>
<keyword evidence="6 9" id="KW-0472">Membrane</keyword>
<dbReference type="AlphaFoldDB" id="A0A427XR79"/>
<evidence type="ECO:0000256" key="9">
    <source>
        <dbReference type="SAM" id="Phobius"/>
    </source>
</evidence>
<comment type="subcellular location">
    <subcellularLocation>
        <location evidence="1">Membrane</location>
        <topology evidence="1">Multi-pass membrane protein</topology>
    </subcellularLocation>
</comment>
<dbReference type="GeneID" id="39593313"/>
<dbReference type="Proteomes" id="UP000279236">
    <property type="component" value="Unassembled WGS sequence"/>
</dbReference>
<dbReference type="InterPro" id="IPR005829">
    <property type="entry name" value="Sugar_transporter_CS"/>
</dbReference>
<evidence type="ECO:0000256" key="5">
    <source>
        <dbReference type="ARBA" id="ARBA00022989"/>
    </source>
</evidence>
<dbReference type="InterPro" id="IPR050360">
    <property type="entry name" value="MFS_Sugar_Transporters"/>
</dbReference>
<dbReference type="PANTHER" id="PTHR48022">
    <property type="entry name" value="PLASTIDIC GLUCOSE TRANSPORTER 4"/>
    <property type="match status" value="1"/>
</dbReference>